<proteinExistence type="predicted"/>
<keyword evidence="6" id="KW-1185">Reference proteome</keyword>
<dbReference type="Pfam" id="PF05729">
    <property type="entry name" value="NACHT"/>
    <property type="match status" value="1"/>
</dbReference>
<dbReference type="PROSITE" id="PS50837">
    <property type="entry name" value="NACHT"/>
    <property type="match status" value="1"/>
</dbReference>
<evidence type="ECO:0000313" key="6">
    <source>
        <dbReference type="Proteomes" id="UP000481109"/>
    </source>
</evidence>
<accession>A0A6G4XVP8</accession>
<name>A0A6G4XVP8_9ACTN</name>
<dbReference type="PANTHER" id="PTHR46844">
    <property type="entry name" value="SLR5058 PROTEIN"/>
    <property type="match status" value="1"/>
</dbReference>
<dbReference type="SUPFAM" id="SSF52058">
    <property type="entry name" value="L domain-like"/>
    <property type="match status" value="1"/>
</dbReference>
<dbReference type="Pfam" id="PF22733">
    <property type="entry name" value="NNH1"/>
    <property type="match status" value="1"/>
</dbReference>
<dbReference type="AlphaFoldDB" id="A0A6G4XVP8"/>
<evidence type="ECO:0000256" key="3">
    <source>
        <dbReference type="SAM" id="MobiDB-lite"/>
    </source>
</evidence>
<dbReference type="EMBL" id="JAAKZW010000341">
    <property type="protein sequence ID" value="NGO81518.1"/>
    <property type="molecule type" value="Genomic_DNA"/>
</dbReference>
<dbReference type="InterPro" id="IPR007111">
    <property type="entry name" value="NACHT_NTPase"/>
</dbReference>
<feature type="domain" description="NACHT" evidence="4">
    <location>
        <begin position="268"/>
        <end position="605"/>
    </location>
</feature>
<evidence type="ECO:0000256" key="2">
    <source>
        <dbReference type="ARBA" id="ARBA00022840"/>
    </source>
</evidence>
<dbReference type="Gene3D" id="3.80.10.10">
    <property type="entry name" value="Ribonuclease Inhibitor"/>
    <property type="match status" value="1"/>
</dbReference>
<keyword evidence="1" id="KW-0547">Nucleotide-binding</keyword>
<evidence type="ECO:0000259" key="4">
    <source>
        <dbReference type="PROSITE" id="PS50837"/>
    </source>
</evidence>
<gene>
    <name evidence="5" type="ORF">G6045_38550</name>
</gene>
<sequence>MRGPPTCAAGGTPLQGLDVALARLAGTVVSTVAKSLLSRPPGAGLTGAPVRRRPLPGQRPGTADTARLTTVLAGRLSAAHPGLPAHERLAAVDAVRDTFTAAGPIDLDRVFAARLDPELLRAELPRVDASLSDPAQALFEELLRVCCVHAVEQLSADPSFAARAAVEQTRQLGRTKDLVEELRGPRPEAVALAFEQRYADFVAGTHGRLELFGLTLGGPERQQWPLDTAYISLSVSSEDPSIALQEGLGAPRATASKIRTEQALAASGRILLRGPAGSGKSTLVQWLALNAARRTFAPELADWNRCVPFVLRLRSFTASGTLPMPEEFLKAAGVPLHGSAPASWVAELLTSGRALVLVDGVDEVPLRLRKHTEQWLRSLVAAFPLARYVVTARPSAIPEDWLADLDFTPHELLPMERDDIRSFVAHWHTSAREACPADREQLDTYESGLITALTMRRDLGRMATNPLMCALLCALNRDRRMQLPRARKELYDAALEMLLVRRDAEREISSVEGVLLNREEQTVLLQRLAYWMIRNGQQEAPRSEVVEMIDGWLEAMPQVRAQGDARRVCAHLLIRSGLLREPVPGSVAFVHRTFQDYLGAKAAVEARDFGALVRNAHDDTWDDVVRMAVGHARVEERARLLRGLLKRASQVKRHRHRLVLLAAASLEHAPELDPAVRAEVEDRTAELLPPRSDEEAKQLADKAGKLVVELLPGPSPELDEQSAAAVVRTARLVGGDAALSVIERFKEDTRFDVQQEIGMGWSHFDTQDYVDVVLSRMSSSNAHLYVTSPAQTSALTQLRHLRQVALDGDQGLPPQLAHLDQLESLTVYRNSTLSDLRPLRDLPRLRRLNLSQCPSVHDLSALAGSALDNLHLTDLPPDLSLDPLREMRDLTRLGLNYPVPLRRVGDLETGEQLTALGLFANSPHISLRGLDRWPRLTWLSLAGSGQVTEFTSGYAPPDLQTLQILDSLIDPAHVGRHQNLTDLWLLRCEIRGGLEPLRELPQLRRLRFAGCTAFDGDPLDLGPLAGLDELKITVEDDTPVRGNQEIPEDRLVRSRTMQAYLI</sequence>
<protein>
    <submittedName>
        <fullName evidence="5">NACHT domain-containing protein</fullName>
    </submittedName>
</protein>
<dbReference type="GO" id="GO:0005524">
    <property type="term" value="F:ATP binding"/>
    <property type="evidence" value="ECO:0007669"/>
    <property type="project" value="UniProtKB-KW"/>
</dbReference>
<organism evidence="5 6">
    <name type="scientific">Streptomyces mesophilus</name>
    <dbReference type="NCBI Taxonomy" id="1775132"/>
    <lineage>
        <taxon>Bacteria</taxon>
        <taxon>Bacillati</taxon>
        <taxon>Actinomycetota</taxon>
        <taxon>Actinomycetes</taxon>
        <taxon>Kitasatosporales</taxon>
        <taxon>Streptomycetaceae</taxon>
        <taxon>Streptomyces</taxon>
    </lineage>
</organism>
<dbReference type="PRINTS" id="PR00364">
    <property type="entry name" value="DISEASERSIST"/>
</dbReference>
<dbReference type="SUPFAM" id="SSF52540">
    <property type="entry name" value="P-loop containing nucleoside triphosphate hydrolases"/>
    <property type="match status" value="1"/>
</dbReference>
<feature type="region of interest" description="Disordered" evidence="3">
    <location>
        <begin position="40"/>
        <end position="63"/>
    </location>
</feature>
<reference evidence="5 6" key="1">
    <citation type="submission" date="2020-02" db="EMBL/GenBank/DDBJ databases">
        <title>Whole-genome analyses of novel actinobacteria.</title>
        <authorList>
            <person name="Sahin N."/>
            <person name="Tokatli A."/>
        </authorList>
    </citation>
    <scope>NUCLEOTIDE SEQUENCE [LARGE SCALE GENOMIC DNA]</scope>
    <source>
        <strain evidence="5 6">YC504</strain>
    </source>
</reference>
<dbReference type="InterPro" id="IPR032675">
    <property type="entry name" value="LRR_dom_sf"/>
</dbReference>
<dbReference type="InterPro" id="IPR027417">
    <property type="entry name" value="P-loop_NTPase"/>
</dbReference>
<dbReference type="Proteomes" id="UP000481109">
    <property type="component" value="Unassembled WGS sequence"/>
</dbReference>
<evidence type="ECO:0000313" key="5">
    <source>
        <dbReference type="EMBL" id="NGO81518.1"/>
    </source>
</evidence>
<dbReference type="Gene3D" id="3.40.50.300">
    <property type="entry name" value="P-loop containing nucleotide triphosphate hydrolases"/>
    <property type="match status" value="1"/>
</dbReference>
<dbReference type="InterPro" id="IPR054547">
    <property type="entry name" value="NNH1"/>
</dbReference>
<keyword evidence="2" id="KW-0067">ATP-binding</keyword>
<dbReference type="PANTHER" id="PTHR46844:SF1">
    <property type="entry name" value="SLR5058 PROTEIN"/>
    <property type="match status" value="1"/>
</dbReference>
<evidence type="ECO:0000256" key="1">
    <source>
        <dbReference type="ARBA" id="ARBA00022741"/>
    </source>
</evidence>
<comment type="caution">
    <text evidence="5">The sequence shown here is derived from an EMBL/GenBank/DDBJ whole genome shotgun (WGS) entry which is preliminary data.</text>
</comment>